<dbReference type="InterPro" id="IPR052894">
    <property type="entry name" value="AsmA-related"/>
</dbReference>
<dbReference type="GO" id="GO:0005886">
    <property type="term" value="C:plasma membrane"/>
    <property type="evidence" value="ECO:0007669"/>
    <property type="project" value="TreeGrafter"/>
</dbReference>
<dbReference type="STRING" id="897.B2D07_06775"/>
<dbReference type="InterPro" id="IPR025263">
    <property type="entry name" value="YhdP_central"/>
</dbReference>
<feature type="domain" description="YhdP central" evidence="3">
    <location>
        <begin position="575"/>
        <end position="1036"/>
    </location>
</feature>
<dbReference type="GO" id="GO:0090313">
    <property type="term" value="P:regulation of protein targeting to membrane"/>
    <property type="evidence" value="ECO:0007669"/>
    <property type="project" value="TreeGrafter"/>
</dbReference>
<dbReference type="OrthoDB" id="9762238at2"/>
<evidence type="ECO:0000313" key="5">
    <source>
        <dbReference type="Proteomes" id="UP000014977"/>
    </source>
</evidence>
<dbReference type="Proteomes" id="UP000014977">
    <property type="component" value="Unassembled WGS sequence"/>
</dbReference>
<organism evidence="4 5">
    <name type="scientific">Desulfococcus multivorans DSM 2059</name>
    <dbReference type="NCBI Taxonomy" id="1121405"/>
    <lineage>
        <taxon>Bacteria</taxon>
        <taxon>Pseudomonadati</taxon>
        <taxon>Thermodesulfobacteriota</taxon>
        <taxon>Desulfobacteria</taxon>
        <taxon>Desulfobacterales</taxon>
        <taxon>Desulfococcaceae</taxon>
        <taxon>Desulfococcus</taxon>
    </lineage>
</organism>
<keyword evidence="2" id="KW-0812">Transmembrane</keyword>
<evidence type="ECO:0000256" key="2">
    <source>
        <dbReference type="SAM" id="Phobius"/>
    </source>
</evidence>
<keyword evidence="5" id="KW-1185">Reference proteome</keyword>
<protein>
    <recommendedName>
        <fullName evidence="3">YhdP central domain-containing protein</fullName>
    </recommendedName>
</protein>
<dbReference type="RefSeq" id="WP_020876495.1">
    <property type="nucleotide sequence ID" value="NZ_ATHJ01000076.1"/>
</dbReference>
<feature type="domain" description="YhdP central" evidence="3">
    <location>
        <begin position="279"/>
        <end position="530"/>
    </location>
</feature>
<feature type="transmembrane region" description="Helical" evidence="2">
    <location>
        <begin position="12"/>
        <end position="30"/>
    </location>
</feature>
<feature type="region of interest" description="Disordered" evidence="1">
    <location>
        <begin position="1030"/>
        <end position="1053"/>
    </location>
</feature>
<dbReference type="PANTHER" id="PTHR30441:SF8">
    <property type="entry name" value="DUF748 DOMAIN-CONTAINING PROTEIN"/>
    <property type="match status" value="1"/>
</dbReference>
<dbReference type="Pfam" id="PF13116">
    <property type="entry name" value="YhdP"/>
    <property type="match status" value="2"/>
</dbReference>
<dbReference type="PANTHER" id="PTHR30441">
    <property type="entry name" value="DUF748 DOMAIN-CONTAINING PROTEIN"/>
    <property type="match status" value="1"/>
</dbReference>
<reference evidence="4 5" key="1">
    <citation type="journal article" date="2013" name="Genome Announc.">
        <title>Draft genome sequences for three mercury-methylating, sulfate-reducing bacteria.</title>
        <authorList>
            <person name="Brown S.D."/>
            <person name="Hurt R.A.Jr."/>
            <person name="Gilmour C.C."/>
            <person name="Elias D.A."/>
        </authorList>
    </citation>
    <scope>NUCLEOTIDE SEQUENCE [LARGE SCALE GENOMIC DNA]</scope>
    <source>
        <strain evidence="4 5">DSM 2059</strain>
    </source>
</reference>
<accession>S7V9X9</accession>
<proteinExistence type="predicted"/>
<comment type="caution">
    <text evidence="4">The sequence shown here is derived from an EMBL/GenBank/DDBJ whole genome shotgun (WGS) entry which is preliminary data.</text>
</comment>
<evidence type="ECO:0000256" key="1">
    <source>
        <dbReference type="SAM" id="MobiDB-lite"/>
    </source>
</evidence>
<keyword evidence="2" id="KW-1133">Transmembrane helix</keyword>
<name>S7V9X9_DESML</name>
<sequence length="1328" mass="144435">MNIYLKFTLKWLFRCILGLIVAGVIIFTWIRIQPPSLSFFDPYIRETLQPHSPEYTLTYKDIRTAWPKGRLVPGISITDARYMLNDETVLARFPVITVRLSLASLFLGSVKPIEIWLSRPEADLSHLAGSERAASAAAVLETLNSPQFFNNLFAFAERHKNFKRLHAANGRLTLPGESAPINVDLPSVVLSMLHVQATPELILTASYAVNGQASRLQTVIHAPPEKGSDPGKVSESKIHFTNLHPPILAELSPDLAPLRGLDFKTQLELLFRVDASGRVDNLRFEMDSDAEGTLFHPEVWETPVPIEKLTAKGWLKNGFTQLKLASLHIESRGVTFDTTGTVDHLGKFDAVALDVRVDHLDPSRAHLYWPYQIFPVARNWIRDHFIGGEIHDATAKIRITPADLAAPVLPKGIIDVIAPFSDVAMKYHGKLLPITDAKGTARFTAHDITIDVAAARNYDSRALDGKVVIGKFTADPVTIDIRTTAKGPADDLRKVIDGLTGNTGYPIEIASGKAETRLSFQWPLSRFDKETFDYHAASKIQGFEIPNFQGYRWAQKTLLVSLDRNAVAVTGIDGELSPETAPDTAVPIKRIEAKGKLNYAPAGIEVSAFSTDLGGPVLKFSGVVTAADPYPRIQLEGGIDDLPFQILHQYWPRRFSGGLQKWLQTRVSDGNIHHADVRIDLDPAMSSLERLPATAVAVEGKFSGLRIDYFPPLPAIDKGEGLFTLSPDTAQVRFDKGSVGQSKIAATRIDITGIQNGEPEIDILAEIEGPASDLVEAARSIPGGAPMTMDLPPLVGAAAATRIHVKGPMDAEDGLKDVHYTIASKIAQITVKEFLGLHLTNGTAAVSFENDRFSVEGEIWSGQTPVSVRWEKNAEARETVHLSAVVASENHKDIRLPNLPFLKGTIQTDVNLTLTEDGIEVAPRIDFTQTAIDLRRWGWIKPVGTSAVLKGRSTLTDGNILTVSELILSGKKLDIQGSGKATFGTSTTVDVKLDPLNVGNHQLFGELTFDEKKGFQVNLTGSGFDAAGLLKMGKSSPPADPSTQPSQDKKTRPETVITFDIDKVFLANGVILNRPKGRIVWNGEKIHSVLIDGTFREEAPLHIAVTRKTNPEQILIQTSDAGTLLKGIDVYGNIRGGALVFDGQSENLLPTRKRVSGSIKIKDFLVVNAPGLVKVLSMASFVGALGQLQSGGIHFGTLDGNLTFENNIITLDGGRMEGISLAMTAEGSYDVEKRMSDIKGIVIPVNILNQVVDMIPILGKLIVGQGIIATDYTIKGPMDNPEVSIHPLTTLSVGFLRDVFKGFDFKAPGNADGTNAVSPGKKEGTPSR</sequence>
<gene>
    <name evidence="4" type="ORF">dsmv_2064</name>
</gene>
<dbReference type="EMBL" id="ATHJ01000076">
    <property type="protein sequence ID" value="EPR41283.1"/>
    <property type="molecule type" value="Genomic_DNA"/>
</dbReference>
<dbReference type="eggNOG" id="COG3164">
    <property type="taxonomic scope" value="Bacteria"/>
</dbReference>
<evidence type="ECO:0000259" key="3">
    <source>
        <dbReference type="Pfam" id="PF13116"/>
    </source>
</evidence>
<evidence type="ECO:0000313" key="4">
    <source>
        <dbReference type="EMBL" id="EPR41283.1"/>
    </source>
</evidence>
<keyword evidence="2" id="KW-0472">Membrane</keyword>